<dbReference type="Pfam" id="PF21787">
    <property type="entry name" value="TNP-like_RNaseH_N"/>
    <property type="match status" value="1"/>
</dbReference>
<sequence>MEATPHHNDIDILQPVSTDNDATEEHPLLRQFAEIVCDHPDSRHNNISLDSTPGLDVAHCLLSNSPSDSCTDNFGTVTNIASSVSPPHSHLPSISCVPTYILPYYYIREGVERCSLPIGWVYLADDECLQLSYIVKNATRQPEITKNISVYRDLNWSVAIHGEDCGKRNIFSHVPQVITGLSAVLDLLNTVNSATVCIGNPDSKFHPLADSRHGIFKSYGRNGKIVGKQQHVTIQNKAGTMFHSTIKAADCQLILEGNKERCDSCCKFRNTLYAMHCNDSKNTCEQNKSVKPGKTEHFSHVPLSQLSHNELYERTKNIIQAKRRVEKSGEAFKNLAENYESTIKEEFAEGTFQRLFWEQQVKALNCPDSRGMRWHPMFIKWCLNIKLRSSAAYRTLKESGVIHLPNERTLLDYTHWTNSGSGFSADVMEQLYRECSFEELAEHQKYVVLVHDELKIQADLVFEKSSGKLVGFVDINNFNNSLAMYEKNLDDGPVKPDIATYMLVFMVRGVCLHLNYPLAHFPTTSITSDFLFPLVWEAIEVLEMYDFKVMVSTSDGASPNRRFYKIHQSEDPEELITYRTPNHYADDGRFLYFMSDVPHLIKTTRNCWANSVSHNNKRLLWNGDHIVWKTLEDLYRADLERGGLFLCHKLKYEHIHLTSFSRMKVKYAAQVLSSTVANAVSLFGQKGPHIAPTVEFIRNFDKFFDCLNVRSMIEGVRKRKPNLMPYRSPDDPRLQLCFQFLDKDQNNVRHICTASLIVLIIYLSVTIYPLKEG</sequence>
<dbReference type="InterPro" id="IPR048366">
    <property type="entry name" value="TNP-like_GBD"/>
</dbReference>
<evidence type="ECO:0000313" key="3">
    <source>
        <dbReference type="Proteomes" id="UP000694865"/>
    </source>
</evidence>
<dbReference type="InterPro" id="IPR048365">
    <property type="entry name" value="TNP-like_RNaseH_N"/>
</dbReference>
<keyword evidence="3" id="KW-1185">Reference proteome</keyword>
<protein>
    <submittedName>
        <fullName evidence="4">Uncharacterized protein LOC102809633</fullName>
    </submittedName>
</protein>
<evidence type="ECO:0000259" key="2">
    <source>
        <dbReference type="Pfam" id="PF21788"/>
    </source>
</evidence>
<proteinExistence type="predicted"/>
<dbReference type="RefSeq" id="XP_006814580.1">
    <property type="nucleotide sequence ID" value="XM_006814517.1"/>
</dbReference>
<name>A0ABM0M3I9_SACKO</name>
<feature type="domain" description="Transposable element P transposase-like GTP-binding insertion" evidence="2">
    <location>
        <begin position="599"/>
        <end position="714"/>
    </location>
</feature>
<reference evidence="4" key="1">
    <citation type="submission" date="2025-08" db="UniProtKB">
        <authorList>
            <consortium name="RefSeq"/>
        </authorList>
    </citation>
    <scope>IDENTIFICATION</scope>
    <source>
        <tissue evidence="4">Testes</tissue>
    </source>
</reference>
<evidence type="ECO:0000259" key="1">
    <source>
        <dbReference type="Pfam" id="PF21787"/>
    </source>
</evidence>
<feature type="domain" description="Transposable element P transposase-like RNase H" evidence="1">
    <location>
        <begin position="421"/>
        <end position="565"/>
    </location>
</feature>
<dbReference type="GeneID" id="102809633"/>
<dbReference type="Pfam" id="PF21788">
    <property type="entry name" value="TNP-like_GBD"/>
    <property type="match status" value="1"/>
</dbReference>
<evidence type="ECO:0000313" key="4">
    <source>
        <dbReference type="RefSeq" id="XP_006814580.1"/>
    </source>
</evidence>
<gene>
    <name evidence="4" type="primary">LOC102809633</name>
</gene>
<accession>A0ABM0M3I9</accession>
<organism evidence="3 4">
    <name type="scientific">Saccoglossus kowalevskii</name>
    <name type="common">Acorn worm</name>
    <dbReference type="NCBI Taxonomy" id="10224"/>
    <lineage>
        <taxon>Eukaryota</taxon>
        <taxon>Metazoa</taxon>
        <taxon>Hemichordata</taxon>
        <taxon>Enteropneusta</taxon>
        <taxon>Harrimaniidae</taxon>
        <taxon>Saccoglossus</taxon>
    </lineage>
</organism>
<dbReference type="Proteomes" id="UP000694865">
    <property type="component" value="Unplaced"/>
</dbReference>